<sequence>MKAFRVTAVIAVSAAAIALTGCSAGSSEDANTLTVLTSIQSGTPTGDVQDKIVAEVEKATGANIKLVQAGETLPDVYETSVAGGKEADVAITNLAEKSNDWVKNGVAVPASNYLDAWGLTAKITPDALDAWKDSDGKVQGFPYNGFVWPVWYNMALLNQAGITTVPTSTDELISDAQKLNDAGIPPFIIGGNDWSGQKLFLQIAQSYMTPDEATAVYSKGGYCASPDAMKGINLFTQLRDANVFVKDSQGYTADQMDAAFYAGKAAMMSAGSWAFGDAPADLQSNVQLGGFPQPSGGSYDKPTAYQGYTGSGFFVSPNGAKDAKIGLVQKFISAWYEPDNAAAYAAASNGPTAVIATGTPAAIDNKITAAAVNDVPKVVDYAVMPDTVVPGALDDPMIRQTSLAYAPGTDAQAICSSLDSLYTS</sequence>
<keyword evidence="1" id="KW-0732">Signal</keyword>
<dbReference type="PROSITE" id="PS51257">
    <property type="entry name" value="PROKAR_LIPOPROTEIN"/>
    <property type="match status" value="1"/>
</dbReference>
<evidence type="ECO:0000313" key="3">
    <source>
        <dbReference type="Proteomes" id="UP000598775"/>
    </source>
</evidence>
<organism evidence="2 3">
    <name type="scientific">Subtercola lobariae</name>
    <dbReference type="NCBI Taxonomy" id="1588641"/>
    <lineage>
        <taxon>Bacteria</taxon>
        <taxon>Bacillati</taxon>
        <taxon>Actinomycetota</taxon>
        <taxon>Actinomycetes</taxon>
        <taxon>Micrococcales</taxon>
        <taxon>Microbacteriaceae</taxon>
        <taxon>Subtercola</taxon>
    </lineage>
</organism>
<dbReference type="PANTHER" id="PTHR43649:SF30">
    <property type="entry name" value="ABC TRANSPORTER SUBSTRATE-BINDING PROTEIN"/>
    <property type="match status" value="1"/>
</dbReference>
<keyword evidence="3" id="KW-1185">Reference proteome</keyword>
<proteinExistence type="predicted"/>
<feature type="signal peptide" evidence="1">
    <location>
        <begin position="1"/>
        <end position="18"/>
    </location>
</feature>
<dbReference type="SUPFAM" id="SSF53850">
    <property type="entry name" value="Periplasmic binding protein-like II"/>
    <property type="match status" value="1"/>
</dbReference>
<dbReference type="RefSeq" id="WP_188675514.1">
    <property type="nucleotide sequence ID" value="NZ_BMGP01000002.1"/>
</dbReference>
<dbReference type="EMBL" id="BMGP01000002">
    <property type="protein sequence ID" value="GGF20844.1"/>
    <property type="molecule type" value="Genomic_DNA"/>
</dbReference>
<evidence type="ECO:0000256" key="1">
    <source>
        <dbReference type="SAM" id="SignalP"/>
    </source>
</evidence>
<dbReference type="AlphaFoldDB" id="A0A917B3G4"/>
<comment type="caution">
    <text evidence="2">The sequence shown here is derived from an EMBL/GenBank/DDBJ whole genome shotgun (WGS) entry which is preliminary data.</text>
</comment>
<feature type="chain" id="PRO_5038614739" evidence="1">
    <location>
        <begin position="19"/>
        <end position="424"/>
    </location>
</feature>
<gene>
    <name evidence="2" type="ORF">GCM10011399_13090</name>
</gene>
<dbReference type="InterPro" id="IPR006059">
    <property type="entry name" value="SBP"/>
</dbReference>
<dbReference type="Proteomes" id="UP000598775">
    <property type="component" value="Unassembled WGS sequence"/>
</dbReference>
<evidence type="ECO:0000313" key="2">
    <source>
        <dbReference type="EMBL" id="GGF20844.1"/>
    </source>
</evidence>
<dbReference type="Pfam" id="PF01547">
    <property type="entry name" value="SBP_bac_1"/>
    <property type="match status" value="1"/>
</dbReference>
<dbReference type="Gene3D" id="3.40.190.10">
    <property type="entry name" value="Periplasmic binding protein-like II"/>
    <property type="match status" value="2"/>
</dbReference>
<protein>
    <submittedName>
        <fullName evidence="2">ABC transporter substrate-binding protein</fullName>
    </submittedName>
</protein>
<accession>A0A917B3G4</accession>
<dbReference type="InterPro" id="IPR050490">
    <property type="entry name" value="Bact_solute-bd_prot1"/>
</dbReference>
<reference evidence="2 3" key="1">
    <citation type="journal article" date="2014" name="Int. J. Syst. Evol. Microbiol.">
        <title>Complete genome sequence of Corynebacterium casei LMG S-19264T (=DSM 44701T), isolated from a smear-ripened cheese.</title>
        <authorList>
            <consortium name="US DOE Joint Genome Institute (JGI-PGF)"/>
            <person name="Walter F."/>
            <person name="Albersmeier A."/>
            <person name="Kalinowski J."/>
            <person name="Ruckert C."/>
        </authorList>
    </citation>
    <scope>NUCLEOTIDE SEQUENCE [LARGE SCALE GENOMIC DNA]</scope>
    <source>
        <strain evidence="2 3">CGMCC 1.12976</strain>
    </source>
</reference>
<dbReference type="PANTHER" id="PTHR43649">
    <property type="entry name" value="ARABINOSE-BINDING PROTEIN-RELATED"/>
    <property type="match status" value="1"/>
</dbReference>
<name>A0A917B3G4_9MICO</name>